<reference evidence="1 2" key="1">
    <citation type="journal article" date="2019" name="Emerg. Microbes Infect.">
        <title>Comprehensive subspecies identification of 175 nontuberculous mycobacteria species based on 7547 genomic profiles.</title>
        <authorList>
            <person name="Matsumoto Y."/>
            <person name="Kinjo T."/>
            <person name="Motooka D."/>
            <person name="Nabeya D."/>
            <person name="Jung N."/>
            <person name="Uechi K."/>
            <person name="Horii T."/>
            <person name="Iida T."/>
            <person name="Fujita J."/>
            <person name="Nakamura S."/>
        </authorList>
    </citation>
    <scope>NUCLEOTIDE SEQUENCE [LARGE SCALE GENOMIC DNA]</scope>
    <source>
        <strain evidence="1 2">JCM 30622</strain>
    </source>
</reference>
<dbReference type="EMBL" id="AP022597">
    <property type="protein sequence ID" value="BBY70828.1"/>
    <property type="molecule type" value="Genomic_DNA"/>
</dbReference>
<keyword evidence="2" id="KW-1185">Reference proteome</keyword>
<proteinExistence type="predicted"/>
<name>A0ABN6APP2_9MYCO</name>
<protein>
    <recommendedName>
        <fullName evidence="3">PIN domain-containing protein</fullName>
    </recommendedName>
</protein>
<accession>A0ABN6APP2</accession>
<sequence length="90" mass="10105">MVIEELALGMIKQRDDVLRLLSHLREFPLLTHAEILHLVDRRRLWGRGLSAIDAHLLGSVAVVDGARLWTRDKKLKAACKEVGVAIVDES</sequence>
<gene>
    <name evidence="1" type="ORF">MPRI_30150</name>
</gene>
<dbReference type="InterPro" id="IPR029060">
    <property type="entry name" value="PIN-like_dom_sf"/>
</dbReference>
<dbReference type="SUPFAM" id="SSF88723">
    <property type="entry name" value="PIN domain-like"/>
    <property type="match status" value="1"/>
</dbReference>
<dbReference type="Proteomes" id="UP000466578">
    <property type="component" value="Chromosome"/>
</dbReference>
<evidence type="ECO:0000313" key="2">
    <source>
        <dbReference type="Proteomes" id="UP000466578"/>
    </source>
</evidence>
<evidence type="ECO:0000313" key="1">
    <source>
        <dbReference type="EMBL" id="BBY70828.1"/>
    </source>
</evidence>
<evidence type="ECO:0008006" key="3">
    <source>
        <dbReference type="Google" id="ProtNLM"/>
    </source>
</evidence>
<organism evidence="1 2">
    <name type="scientific">Mycobacterium paraintracellulare</name>
    <dbReference type="NCBI Taxonomy" id="1138383"/>
    <lineage>
        <taxon>Bacteria</taxon>
        <taxon>Bacillati</taxon>
        <taxon>Actinomycetota</taxon>
        <taxon>Actinomycetes</taxon>
        <taxon>Mycobacteriales</taxon>
        <taxon>Mycobacteriaceae</taxon>
        <taxon>Mycobacterium</taxon>
        <taxon>Mycobacterium avium complex (MAC)</taxon>
    </lineage>
</organism>